<name>X7F7D4_9RHOB</name>
<keyword evidence="5" id="KW-1133">Transmembrane helix</keyword>
<gene>
    <name evidence="8" type="ORF">RISW2_05860</name>
</gene>
<dbReference type="GO" id="GO:0005886">
    <property type="term" value="C:plasma membrane"/>
    <property type="evidence" value="ECO:0007669"/>
    <property type="project" value="UniProtKB-SubCell"/>
</dbReference>
<dbReference type="RefSeq" id="WP_051491988.1">
    <property type="nucleotide sequence ID" value="NZ_JAME01000017.1"/>
</dbReference>
<evidence type="ECO:0000256" key="5">
    <source>
        <dbReference type="ARBA" id="ARBA00022989"/>
    </source>
</evidence>
<reference evidence="8 9" key="1">
    <citation type="submission" date="2014-01" db="EMBL/GenBank/DDBJ databases">
        <title>Roseivivax isoporae LMG 25204 Genome Sequencing.</title>
        <authorList>
            <person name="Lai Q."/>
            <person name="Li G."/>
            <person name="Shao Z."/>
        </authorList>
    </citation>
    <scope>NUCLEOTIDE SEQUENCE [LARGE SCALE GENOMIC DNA]</scope>
    <source>
        <strain evidence="8 9">LMG 25204</strain>
    </source>
</reference>
<keyword evidence="6" id="KW-0472">Membrane</keyword>
<dbReference type="Pfam" id="PF01899">
    <property type="entry name" value="MNHE"/>
    <property type="match status" value="1"/>
</dbReference>
<evidence type="ECO:0008006" key="10">
    <source>
        <dbReference type="Google" id="ProtNLM"/>
    </source>
</evidence>
<evidence type="ECO:0000256" key="6">
    <source>
        <dbReference type="ARBA" id="ARBA00023136"/>
    </source>
</evidence>
<keyword evidence="3" id="KW-1003">Cell membrane</keyword>
<sequence length="188" mass="19482">MKVRHDFTPGPVPSAPNARRSARQDAGRLRQAGIAAAALALCWAGLHGSDWSSWAVGAPAVLLGAAATLLLPASPPPRLSVRGALRFALFAARGILAGALDVSRRSLRPAALDPGCLTLRTRLPAGRPRRLYALAITLLPGTLTARLDGDTLVVHALDRGGTTRADLATLEDRVAALFGLAAGPGARR</sequence>
<comment type="similarity">
    <text evidence="2">Belongs to the CPA3 antiporters (TC 2.A.63) subunit E family.</text>
</comment>
<dbReference type="GO" id="GO:0008324">
    <property type="term" value="F:monoatomic cation transmembrane transporter activity"/>
    <property type="evidence" value="ECO:0007669"/>
    <property type="project" value="InterPro"/>
</dbReference>
<evidence type="ECO:0000256" key="3">
    <source>
        <dbReference type="ARBA" id="ARBA00022475"/>
    </source>
</evidence>
<protein>
    <recommendedName>
        <fullName evidence="10">Cation transporter</fullName>
    </recommendedName>
</protein>
<comment type="caution">
    <text evidence="8">The sequence shown here is derived from an EMBL/GenBank/DDBJ whole genome shotgun (WGS) entry which is preliminary data.</text>
</comment>
<dbReference type="AlphaFoldDB" id="X7F7D4"/>
<keyword evidence="4" id="KW-0812">Transmembrane</keyword>
<keyword evidence="9" id="KW-1185">Reference proteome</keyword>
<dbReference type="InterPro" id="IPR002758">
    <property type="entry name" value="Cation_antiport_E"/>
</dbReference>
<evidence type="ECO:0000313" key="9">
    <source>
        <dbReference type="Proteomes" id="UP000023430"/>
    </source>
</evidence>
<evidence type="ECO:0000313" key="8">
    <source>
        <dbReference type="EMBL" id="ETX28618.1"/>
    </source>
</evidence>
<evidence type="ECO:0000256" key="1">
    <source>
        <dbReference type="ARBA" id="ARBA00004651"/>
    </source>
</evidence>
<dbReference type="EMBL" id="JAME01000017">
    <property type="protein sequence ID" value="ETX28618.1"/>
    <property type="molecule type" value="Genomic_DNA"/>
</dbReference>
<proteinExistence type="inferred from homology"/>
<dbReference type="eggNOG" id="COG1863">
    <property type="taxonomic scope" value="Bacteria"/>
</dbReference>
<dbReference type="STRING" id="1449351.RISW2_05860"/>
<evidence type="ECO:0000256" key="2">
    <source>
        <dbReference type="ARBA" id="ARBA00006228"/>
    </source>
</evidence>
<organism evidence="8 9">
    <name type="scientific">Roseivivax isoporae LMG 25204</name>
    <dbReference type="NCBI Taxonomy" id="1449351"/>
    <lineage>
        <taxon>Bacteria</taxon>
        <taxon>Pseudomonadati</taxon>
        <taxon>Pseudomonadota</taxon>
        <taxon>Alphaproteobacteria</taxon>
        <taxon>Rhodobacterales</taxon>
        <taxon>Roseobacteraceae</taxon>
        <taxon>Roseivivax</taxon>
    </lineage>
</organism>
<comment type="subcellular location">
    <subcellularLocation>
        <location evidence="1">Cell membrane</location>
        <topology evidence="1">Multi-pass membrane protein</topology>
    </subcellularLocation>
</comment>
<evidence type="ECO:0000256" key="7">
    <source>
        <dbReference type="SAM" id="MobiDB-lite"/>
    </source>
</evidence>
<dbReference type="PANTHER" id="PTHR34584:SF1">
    <property type="entry name" value="NA(+)_H(+) ANTIPORTER SUBUNIT E1"/>
    <property type="match status" value="1"/>
</dbReference>
<dbReference type="Proteomes" id="UP000023430">
    <property type="component" value="Unassembled WGS sequence"/>
</dbReference>
<accession>X7F7D4</accession>
<dbReference type="PANTHER" id="PTHR34584">
    <property type="entry name" value="NA(+)/H(+) ANTIPORTER SUBUNIT E1"/>
    <property type="match status" value="1"/>
</dbReference>
<feature type="region of interest" description="Disordered" evidence="7">
    <location>
        <begin position="1"/>
        <end position="24"/>
    </location>
</feature>
<evidence type="ECO:0000256" key="4">
    <source>
        <dbReference type="ARBA" id="ARBA00022692"/>
    </source>
</evidence>